<feature type="region of interest" description="Disordered" evidence="1">
    <location>
        <begin position="1"/>
        <end position="43"/>
    </location>
</feature>
<dbReference type="RefSeq" id="XP_005536305.1">
    <property type="nucleotide sequence ID" value="XM_005536248.1"/>
</dbReference>
<evidence type="ECO:0000313" key="3">
    <source>
        <dbReference type="Proteomes" id="UP000007014"/>
    </source>
</evidence>
<reference evidence="2 3" key="2">
    <citation type="journal article" date="2007" name="BMC Biol.">
        <title>A 100%-complete sequence reveals unusually simple genomic features in the hot-spring red alga Cyanidioschyzon merolae.</title>
        <authorList>
            <person name="Nozaki H."/>
            <person name="Takano H."/>
            <person name="Misumi O."/>
            <person name="Terasawa K."/>
            <person name="Matsuzaki M."/>
            <person name="Maruyama S."/>
            <person name="Nishida K."/>
            <person name="Yagisawa F."/>
            <person name="Yoshida Y."/>
            <person name="Fujiwara T."/>
            <person name="Takio S."/>
            <person name="Tamura K."/>
            <person name="Chung S.J."/>
            <person name="Nakamura S."/>
            <person name="Kuroiwa H."/>
            <person name="Tanaka K."/>
            <person name="Sato N."/>
            <person name="Kuroiwa T."/>
        </authorList>
    </citation>
    <scope>NUCLEOTIDE SEQUENCE [LARGE SCALE GENOMIC DNA]</scope>
    <source>
        <strain evidence="2 3">10D</strain>
    </source>
</reference>
<dbReference type="AlphaFoldDB" id="M1V7R4"/>
<dbReference type="OrthoDB" id="10422705at2759"/>
<gene>
    <name evidence="2" type="ORF">CYME_CMI134C</name>
</gene>
<dbReference type="GeneID" id="16993764"/>
<dbReference type="Proteomes" id="UP000007014">
    <property type="component" value="Chromosome 9"/>
</dbReference>
<dbReference type="EMBL" id="AP006491">
    <property type="protein sequence ID" value="BAM80019.1"/>
    <property type="molecule type" value="Genomic_DNA"/>
</dbReference>
<organism evidence="2 3">
    <name type="scientific">Cyanidioschyzon merolae (strain NIES-3377 / 10D)</name>
    <name type="common">Unicellular red alga</name>
    <dbReference type="NCBI Taxonomy" id="280699"/>
    <lineage>
        <taxon>Eukaryota</taxon>
        <taxon>Rhodophyta</taxon>
        <taxon>Bangiophyceae</taxon>
        <taxon>Cyanidiales</taxon>
        <taxon>Cyanidiaceae</taxon>
        <taxon>Cyanidioschyzon</taxon>
    </lineage>
</organism>
<dbReference type="KEGG" id="cme:CYME_CMI134C"/>
<proteinExistence type="predicted"/>
<feature type="region of interest" description="Disordered" evidence="1">
    <location>
        <begin position="180"/>
        <end position="204"/>
    </location>
</feature>
<dbReference type="Gramene" id="CMI134CT">
    <property type="protein sequence ID" value="CMI134CT"/>
    <property type="gene ID" value="CMI134C"/>
</dbReference>
<accession>M1V7R4</accession>
<feature type="compositionally biased region" description="Polar residues" evidence="1">
    <location>
        <begin position="180"/>
        <end position="201"/>
    </location>
</feature>
<sequence>MEASDERTQIKRRLQGRTTSLSRAKERATFERKRSGPGNVQRDSAVRGERYSNYSDFIRGLHKMLNLEESDNHIEERTLRLFWRRTEGVFASVRDIVVKVLQNRSQPPINETVLRFVLFPDLPRDVVCKIPLEIIEYVAALVETSGFRFLQNIRVGHLTDERVQLSKRLEHIQKIASRESVTSHGDLQSDGVRTTSASSPLQPEEKPRLFLPLVSEDVRDKLPVFVKDFIVKNLPRRMSIAFDDTIALWLLNIEAPEQMCLLLQRVLDYLERNEDKIPKRCGMTERILYALEATSEETIENILSQPGDAFYPTARLQWFRPRPVTDEEWIQWCEILDRDCDTWLRALCQELDPANEVTEDELREYFESLQPPFLAEALRNESDRTIALQAGNSVPATAALAGESWSCVLHDDENRPIEVLVRAPFLDAGRLDEERARFPQMLFAQGREHVDRDWLIRIFGAASVVFVLMPTRDAVKESRSRFADLFDELTSTDSALKVPIPQRARMLLIVPANERVLTLHPDLRRYAPGPQVLLASRVRIET</sequence>
<evidence type="ECO:0000313" key="2">
    <source>
        <dbReference type="EMBL" id="BAM80019.1"/>
    </source>
</evidence>
<name>M1V7R4_CYAM1</name>
<dbReference type="HOGENOM" id="CLU_502870_0_0_1"/>
<feature type="compositionally biased region" description="Basic and acidic residues" evidence="1">
    <location>
        <begin position="23"/>
        <end position="34"/>
    </location>
</feature>
<protein>
    <submittedName>
        <fullName evidence="2">Uncharacterized protein</fullName>
    </submittedName>
</protein>
<reference evidence="2 3" key="1">
    <citation type="journal article" date="2004" name="Nature">
        <title>Genome sequence of the ultrasmall unicellular red alga Cyanidioschyzon merolae 10D.</title>
        <authorList>
            <person name="Matsuzaki M."/>
            <person name="Misumi O."/>
            <person name="Shin-i T."/>
            <person name="Maruyama S."/>
            <person name="Takahara M."/>
            <person name="Miyagishima S."/>
            <person name="Mori T."/>
            <person name="Nishida K."/>
            <person name="Yagisawa F."/>
            <person name="Nishida K."/>
            <person name="Yoshida Y."/>
            <person name="Nishimura Y."/>
            <person name="Nakao S."/>
            <person name="Kobayashi T."/>
            <person name="Momoyama Y."/>
            <person name="Higashiyama T."/>
            <person name="Minoda A."/>
            <person name="Sano M."/>
            <person name="Nomoto H."/>
            <person name="Oishi K."/>
            <person name="Hayashi H."/>
            <person name="Ohta F."/>
            <person name="Nishizaka S."/>
            <person name="Haga S."/>
            <person name="Miura S."/>
            <person name="Morishita T."/>
            <person name="Kabeya Y."/>
            <person name="Terasawa K."/>
            <person name="Suzuki Y."/>
            <person name="Ishii Y."/>
            <person name="Asakawa S."/>
            <person name="Takano H."/>
            <person name="Ohta N."/>
            <person name="Kuroiwa H."/>
            <person name="Tanaka K."/>
            <person name="Shimizu N."/>
            <person name="Sugano S."/>
            <person name="Sato N."/>
            <person name="Nozaki H."/>
            <person name="Ogasawara N."/>
            <person name="Kohara Y."/>
            <person name="Kuroiwa T."/>
        </authorList>
    </citation>
    <scope>NUCLEOTIDE SEQUENCE [LARGE SCALE GENOMIC DNA]</scope>
    <source>
        <strain evidence="2 3">10D</strain>
    </source>
</reference>
<evidence type="ECO:0000256" key="1">
    <source>
        <dbReference type="SAM" id="MobiDB-lite"/>
    </source>
</evidence>
<keyword evidence="3" id="KW-1185">Reference proteome</keyword>